<evidence type="ECO:0000259" key="1">
    <source>
        <dbReference type="Pfam" id="PF13443"/>
    </source>
</evidence>
<feature type="domain" description="HTH cro/C1-type" evidence="1">
    <location>
        <begin position="8"/>
        <end position="67"/>
    </location>
</feature>
<dbReference type="Pfam" id="PF13443">
    <property type="entry name" value="HTH_26"/>
    <property type="match status" value="1"/>
</dbReference>
<evidence type="ECO:0000313" key="2">
    <source>
        <dbReference type="EMBL" id="GCB30542.1"/>
    </source>
</evidence>
<dbReference type="AlphaFoldDB" id="A0A401LGA0"/>
<organism evidence="2 3">
    <name type="scientific">Anaerotignum faecicola</name>
    <dbReference type="NCBI Taxonomy" id="2358141"/>
    <lineage>
        <taxon>Bacteria</taxon>
        <taxon>Bacillati</taxon>
        <taxon>Bacillota</taxon>
        <taxon>Clostridia</taxon>
        <taxon>Lachnospirales</taxon>
        <taxon>Anaerotignaceae</taxon>
        <taxon>Anaerotignum</taxon>
    </lineage>
</organism>
<reference evidence="2 3" key="1">
    <citation type="submission" date="2018-10" db="EMBL/GenBank/DDBJ databases">
        <title>Draft Genome Sequence of Anaerotignum sp. KCTC 15736.</title>
        <authorList>
            <person name="Choi S.H."/>
            <person name="Kim J.S."/>
            <person name="Kang S.W."/>
            <person name="Lee J.S."/>
            <person name="Park S.H."/>
        </authorList>
    </citation>
    <scope>NUCLEOTIDE SEQUENCE [LARGE SCALE GENOMIC DNA]</scope>
    <source>
        <strain evidence="2 3">KCTC 15736</strain>
    </source>
</reference>
<dbReference type="InterPro" id="IPR001387">
    <property type="entry name" value="Cro/C1-type_HTH"/>
</dbReference>
<name>A0A401LGA0_9FIRM</name>
<sequence length="67" mass="7548">MGISYDKMLKLFQERGITSYTMKKEKIIGQATWKKIQEGGNIDTKSLGALCGFLDCQPGDILEYVKD</sequence>
<dbReference type="Proteomes" id="UP000287361">
    <property type="component" value="Unassembled WGS sequence"/>
</dbReference>
<evidence type="ECO:0000313" key="3">
    <source>
        <dbReference type="Proteomes" id="UP000287361"/>
    </source>
</evidence>
<protein>
    <recommendedName>
        <fullName evidence="1">HTH cro/C1-type domain-containing protein</fullName>
    </recommendedName>
</protein>
<proteinExistence type="predicted"/>
<dbReference type="EMBL" id="BHVZ01000014">
    <property type="protein sequence ID" value="GCB30542.1"/>
    <property type="molecule type" value="Genomic_DNA"/>
</dbReference>
<comment type="caution">
    <text evidence="2">The sequence shown here is derived from an EMBL/GenBank/DDBJ whole genome shotgun (WGS) entry which is preliminary data.</text>
</comment>
<gene>
    <name evidence="2" type="ORF">KGMB03357_22030</name>
</gene>
<dbReference type="OrthoDB" id="9807880at2"/>
<keyword evidence="3" id="KW-1185">Reference proteome</keyword>
<accession>A0A401LGA0</accession>